<evidence type="ECO:0000313" key="3">
    <source>
        <dbReference type="Proteomes" id="UP001597090"/>
    </source>
</evidence>
<dbReference type="RefSeq" id="WP_386812486.1">
    <property type="nucleotide sequence ID" value="NZ_JBHTIH010000003.1"/>
</dbReference>
<evidence type="ECO:0000256" key="1">
    <source>
        <dbReference type="SAM" id="SignalP"/>
    </source>
</evidence>
<name>A0ABW2YMA7_9GAMM</name>
<dbReference type="EMBL" id="JBHTIH010000003">
    <property type="protein sequence ID" value="MFD0739493.1"/>
    <property type="molecule type" value="Genomic_DNA"/>
</dbReference>
<dbReference type="PROSITE" id="PS51257">
    <property type="entry name" value="PROKAR_LIPOPROTEIN"/>
    <property type="match status" value="1"/>
</dbReference>
<evidence type="ECO:0000313" key="2">
    <source>
        <dbReference type="EMBL" id="MFD0739493.1"/>
    </source>
</evidence>
<feature type="chain" id="PRO_5047265646" evidence="1">
    <location>
        <begin position="19"/>
        <end position="146"/>
    </location>
</feature>
<keyword evidence="3" id="KW-1185">Reference proteome</keyword>
<keyword evidence="1" id="KW-0732">Signal</keyword>
<protein>
    <submittedName>
        <fullName evidence="2">DUF6491 family protein</fullName>
    </submittedName>
</protein>
<accession>A0ABW2YMA7</accession>
<reference evidence="3" key="1">
    <citation type="journal article" date="2019" name="Int. J. Syst. Evol. Microbiol.">
        <title>The Global Catalogue of Microorganisms (GCM) 10K type strain sequencing project: providing services to taxonomists for standard genome sequencing and annotation.</title>
        <authorList>
            <consortium name="The Broad Institute Genomics Platform"/>
            <consortium name="The Broad Institute Genome Sequencing Center for Infectious Disease"/>
            <person name="Wu L."/>
            <person name="Ma J."/>
        </authorList>
    </citation>
    <scope>NUCLEOTIDE SEQUENCE [LARGE SCALE GENOMIC DNA]</scope>
    <source>
        <strain evidence="3">CCUG 55491</strain>
    </source>
</reference>
<proteinExistence type="predicted"/>
<gene>
    <name evidence="2" type="ORF">ACFQZQ_09405</name>
</gene>
<dbReference type="InterPro" id="IPR045500">
    <property type="entry name" value="DUF6491"/>
</dbReference>
<comment type="caution">
    <text evidence="2">The sequence shown here is derived from an EMBL/GenBank/DDBJ whole genome shotgun (WGS) entry which is preliminary data.</text>
</comment>
<dbReference type="Pfam" id="PF20101">
    <property type="entry name" value="DUF6491"/>
    <property type="match status" value="1"/>
</dbReference>
<dbReference type="Proteomes" id="UP001597090">
    <property type="component" value="Unassembled WGS sequence"/>
</dbReference>
<organism evidence="2 3">
    <name type="scientific">Lysobacter koreensis</name>
    <dbReference type="NCBI Taxonomy" id="266122"/>
    <lineage>
        <taxon>Bacteria</taxon>
        <taxon>Pseudomonadati</taxon>
        <taxon>Pseudomonadota</taxon>
        <taxon>Gammaproteobacteria</taxon>
        <taxon>Lysobacterales</taxon>
        <taxon>Lysobacteraceae</taxon>
        <taxon>Lysobacter</taxon>
    </lineage>
</organism>
<feature type="signal peptide" evidence="1">
    <location>
        <begin position="1"/>
        <end position="18"/>
    </location>
</feature>
<sequence>MKTLLCALLATLSLGACASDRGLRDAERLSLYRAHAGEPVASFRYTGSLNGWTPLGDSALAVWTRPRQAYLLSLNGTCTNLDFAQAITITNQFHTVYAKFDKVIVLDRSSINIPCHIREIRPLDVAALKDAEREIRADARVSEREG</sequence>